<dbReference type="RefSeq" id="WP_164488203.1">
    <property type="nucleotide sequence ID" value="NZ_JQBX01000014.1"/>
</dbReference>
<dbReference type="AlphaFoldDB" id="A0A0R2L0U3"/>
<sequence length="55" mass="6740">MLRILIIVLIIYAIVQIPFIIKAYLGRRKYQQKIKDGERRNREIMKDHEKKDDQK</sequence>
<proteinExistence type="predicted"/>
<evidence type="ECO:0000313" key="4">
    <source>
        <dbReference type="Proteomes" id="UP000051859"/>
    </source>
</evidence>
<protein>
    <submittedName>
        <fullName evidence="3">Uncharacterized protein</fullName>
    </submittedName>
</protein>
<feature type="region of interest" description="Disordered" evidence="1">
    <location>
        <begin position="36"/>
        <end position="55"/>
    </location>
</feature>
<keyword evidence="4" id="KW-1185">Reference proteome</keyword>
<name>A0A0R2L0U3_9LACO</name>
<reference evidence="3 4" key="1">
    <citation type="journal article" date="2015" name="Genome Announc.">
        <title>Expanding the biotechnology potential of lactobacilli through comparative genomics of 213 strains and associated genera.</title>
        <authorList>
            <person name="Sun Z."/>
            <person name="Harris H.M."/>
            <person name="McCann A."/>
            <person name="Guo C."/>
            <person name="Argimon S."/>
            <person name="Zhang W."/>
            <person name="Yang X."/>
            <person name="Jeffery I.B."/>
            <person name="Cooney J.C."/>
            <person name="Kagawa T.F."/>
            <person name="Liu W."/>
            <person name="Song Y."/>
            <person name="Salvetti E."/>
            <person name="Wrobel A."/>
            <person name="Rasinkangas P."/>
            <person name="Parkhill J."/>
            <person name="Rea M.C."/>
            <person name="O'Sullivan O."/>
            <person name="Ritari J."/>
            <person name="Douillard F.P."/>
            <person name="Paul Ross R."/>
            <person name="Yang R."/>
            <person name="Briner A.E."/>
            <person name="Felis G.E."/>
            <person name="de Vos W.M."/>
            <person name="Barrangou R."/>
            <person name="Klaenhammer T.R."/>
            <person name="Caufield P.W."/>
            <person name="Cui Y."/>
            <person name="Zhang H."/>
            <person name="O'Toole P.W."/>
        </authorList>
    </citation>
    <scope>NUCLEOTIDE SEQUENCE [LARGE SCALE GENOMIC DNA]</scope>
    <source>
        <strain evidence="3 4">DSM 18001</strain>
    </source>
</reference>
<dbReference type="EMBL" id="JQBX01000014">
    <property type="protein sequence ID" value="KRN93478.1"/>
    <property type="molecule type" value="Genomic_DNA"/>
</dbReference>
<evidence type="ECO:0000313" key="3">
    <source>
        <dbReference type="EMBL" id="KRN93478.1"/>
    </source>
</evidence>
<dbReference type="Proteomes" id="UP000051859">
    <property type="component" value="Unassembled WGS sequence"/>
</dbReference>
<evidence type="ECO:0000256" key="2">
    <source>
        <dbReference type="SAM" id="Phobius"/>
    </source>
</evidence>
<dbReference type="PATRIC" id="fig|331679.3.peg.485"/>
<accession>A0A0R2L0U3</accession>
<organism evidence="3 4">
    <name type="scientific">Pediococcus stilesii</name>
    <dbReference type="NCBI Taxonomy" id="331679"/>
    <lineage>
        <taxon>Bacteria</taxon>
        <taxon>Bacillati</taxon>
        <taxon>Bacillota</taxon>
        <taxon>Bacilli</taxon>
        <taxon>Lactobacillales</taxon>
        <taxon>Lactobacillaceae</taxon>
        <taxon>Pediococcus</taxon>
    </lineage>
</organism>
<comment type="caution">
    <text evidence="3">The sequence shown here is derived from an EMBL/GenBank/DDBJ whole genome shotgun (WGS) entry which is preliminary data.</text>
</comment>
<feature type="transmembrane region" description="Helical" evidence="2">
    <location>
        <begin position="6"/>
        <end position="25"/>
    </location>
</feature>
<keyword evidence="2" id="KW-1133">Transmembrane helix</keyword>
<dbReference type="STRING" id="331679.IV81_GL000479"/>
<gene>
    <name evidence="3" type="ORF">IV81_GL000479</name>
</gene>
<evidence type="ECO:0000256" key="1">
    <source>
        <dbReference type="SAM" id="MobiDB-lite"/>
    </source>
</evidence>
<keyword evidence="2" id="KW-0472">Membrane</keyword>
<keyword evidence="2" id="KW-0812">Transmembrane</keyword>